<keyword evidence="8 9" id="KW-0813">Transport</keyword>
<feature type="transmembrane region" description="Helical" evidence="8">
    <location>
        <begin position="491"/>
        <end position="510"/>
    </location>
</feature>
<dbReference type="PANTHER" id="PTHR47019:SF1">
    <property type="entry name" value="LIPID II FLIPPASE MURJ"/>
    <property type="match status" value="1"/>
</dbReference>
<keyword evidence="5 8" id="KW-0573">Peptidoglycan synthesis</keyword>
<dbReference type="InterPro" id="IPR051050">
    <property type="entry name" value="Lipid_II_flippase_MurJ/MviN"/>
</dbReference>
<feature type="transmembrane region" description="Helical" evidence="8">
    <location>
        <begin position="354"/>
        <end position="374"/>
    </location>
</feature>
<comment type="subcellular location">
    <subcellularLocation>
        <location evidence="1 8">Cell membrane</location>
        <topology evidence="1 8">Multi-pass membrane protein</topology>
    </subcellularLocation>
</comment>
<evidence type="ECO:0000256" key="2">
    <source>
        <dbReference type="ARBA" id="ARBA00022475"/>
    </source>
</evidence>
<keyword evidence="2 8" id="KW-1003">Cell membrane</keyword>
<feature type="transmembrane region" description="Helical" evidence="8">
    <location>
        <begin position="138"/>
        <end position="158"/>
    </location>
</feature>
<dbReference type="UniPathway" id="UPA00219"/>
<dbReference type="InterPro" id="IPR004268">
    <property type="entry name" value="MurJ"/>
</dbReference>
<dbReference type="GO" id="GO:0009252">
    <property type="term" value="P:peptidoglycan biosynthetic process"/>
    <property type="evidence" value="ECO:0007669"/>
    <property type="project" value="UniProtKB-UniRule"/>
</dbReference>
<evidence type="ECO:0000256" key="5">
    <source>
        <dbReference type="ARBA" id="ARBA00022984"/>
    </source>
</evidence>
<feature type="transmembrane region" description="Helical" evidence="8">
    <location>
        <begin position="395"/>
        <end position="414"/>
    </location>
</feature>
<feature type="transmembrane region" description="Helical" evidence="8">
    <location>
        <begin position="420"/>
        <end position="443"/>
    </location>
</feature>
<dbReference type="GO" id="GO:0005886">
    <property type="term" value="C:plasma membrane"/>
    <property type="evidence" value="ECO:0007669"/>
    <property type="project" value="UniProtKB-SubCell"/>
</dbReference>
<comment type="similarity">
    <text evidence="8 9">Belongs to the MurJ/MviN family.</text>
</comment>
<feature type="transmembrane region" description="Helical" evidence="8">
    <location>
        <begin position="67"/>
        <end position="90"/>
    </location>
</feature>
<feature type="transmembrane region" description="Helical" evidence="8">
    <location>
        <begin position="170"/>
        <end position="192"/>
    </location>
</feature>
<dbReference type="GO" id="GO:0015648">
    <property type="term" value="F:lipid-linked peptidoglycan transporter activity"/>
    <property type="evidence" value="ECO:0007669"/>
    <property type="project" value="UniProtKB-UniRule"/>
</dbReference>
<evidence type="ECO:0000256" key="3">
    <source>
        <dbReference type="ARBA" id="ARBA00022692"/>
    </source>
</evidence>
<dbReference type="STRING" id="1618490.US90_C0015G0003"/>
<keyword evidence="7 8" id="KW-0472">Membrane</keyword>
<dbReference type="PANTHER" id="PTHR47019">
    <property type="entry name" value="LIPID II FLIPPASE MURJ"/>
    <property type="match status" value="1"/>
</dbReference>
<dbReference type="PRINTS" id="PR01806">
    <property type="entry name" value="VIRFACTRMVIN"/>
</dbReference>
<comment type="pathway">
    <text evidence="8">Cell wall biogenesis; peptidoglycan biosynthesis.</text>
</comment>
<evidence type="ECO:0000256" key="1">
    <source>
        <dbReference type="ARBA" id="ARBA00004651"/>
    </source>
</evidence>
<evidence type="ECO:0000256" key="9">
    <source>
        <dbReference type="PIRNR" id="PIRNR002869"/>
    </source>
</evidence>
<feature type="transmembrane region" description="Helical" evidence="8">
    <location>
        <begin position="198"/>
        <end position="220"/>
    </location>
</feature>
<dbReference type="HAMAP" id="MF_02078">
    <property type="entry name" value="MurJ_MviN"/>
    <property type="match status" value="1"/>
</dbReference>
<evidence type="ECO:0000313" key="10">
    <source>
        <dbReference type="EMBL" id="KKQ69560.1"/>
    </source>
</evidence>
<sequence length="533" mass="59572">MTLSERIKHAVSKKQESVLSASLILSITFALSAVLGFLRSRFLYSMFFAEFPQQLDAYNAAFRLPDLIFKLLVSGALSASFIPVFSHYLHHDKKIAFRISSTVINALIILFIVLALIIFIFAYPFSKLITPGFTESQLILMASLTRILIIAQIFFLISNFLTGMIQVYQMFLIPALSPIVYNIFIILGILFLAPTFGIYGVTFGVVIGAFFHMLIQIPLARKLGFRYSTTINLKLSGVKEIIRLLIPRSLSLGLAEIESTVTLFFASTLAVGTVSLFNLALQLMYLPSRIFGSTIGQASLPILSKNIAKNEIAEFRATVNKTILQSLFLALPITTLILVLRLPLVRIAFGAKQFPWSATLITAKTLAFLTPAIVSQAISQILSRSFYAMHNTKTPLHVAFVSLIANVSATYYFVNYTDLGIIGLAISVSLGNLVQFLGLFYAYSKRVKDFEWKYISLKFFKIGLASLFMGFAIWFTVKIMDLFVFDTTKTLFLLTLSTISSVIGLIVYLISCKILKIDEYQDFLRLLKINKTT</sequence>
<accession>A0A0G0K254</accession>
<protein>
    <recommendedName>
        <fullName evidence="8">Probable lipid II flippase MurJ</fullName>
    </recommendedName>
</protein>
<name>A0A0G0K254_9BACT</name>
<evidence type="ECO:0000256" key="6">
    <source>
        <dbReference type="ARBA" id="ARBA00022989"/>
    </source>
</evidence>
<keyword evidence="4 8" id="KW-0133">Cell shape</keyword>
<comment type="caution">
    <text evidence="10">The sequence shown here is derived from an EMBL/GenBank/DDBJ whole genome shotgun (WGS) entry which is preliminary data.</text>
</comment>
<dbReference type="AlphaFoldDB" id="A0A0G0K254"/>
<evidence type="ECO:0000256" key="4">
    <source>
        <dbReference type="ARBA" id="ARBA00022960"/>
    </source>
</evidence>
<keyword evidence="3 8" id="KW-0812">Transmembrane</keyword>
<gene>
    <name evidence="8" type="primary">murJ</name>
    <name evidence="10" type="ORF">US90_C0015G0003</name>
</gene>
<organism evidence="10 11">
    <name type="scientific">Candidatus Shapirobacteria bacterium GW2011_GWE2_38_30</name>
    <dbReference type="NCBI Taxonomy" id="1618490"/>
    <lineage>
        <taxon>Bacteria</taxon>
        <taxon>Candidatus Shapironibacteriota</taxon>
    </lineage>
</organism>
<feature type="transmembrane region" description="Helical" evidence="8">
    <location>
        <begin position="323"/>
        <end position="342"/>
    </location>
</feature>
<dbReference type="Pfam" id="PF03023">
    <property type="entry name" value="MurJ"/>
    <property type="match status" value="1"/>
</dbReference>
<evidence type="ECO:0000256" key="8">
    <source>
        <dbReference type="HAMAP-Rule" id="MF_02078"/>
    </source>
</evidence>
<reference evidence="10 11" key="1">
    <citation type="journal article" date="2015" name="Nature">
        <title>rRNA introns, odd ribosomes, and small enigmatic genomes across a large radiation of phyla.</title>
        <authorList>
            <person name="Brown C.T."/>
            <person name="Hug L.A."/>
            <person name="Thomas B.C."/>
            <person name="Sharon I."/>
            <person name="Castelle C.J."/>
            <person name="Singh A."/>
            <person name="Wilkins M.J."/>
            <person name="Williams K.H."/>
            <person name="Banfield J.F."/>
        </authorList>
    </citation>
    <scope>NUCLEOTIDE SEQUENCE [LARGE SCALE GENOMIC DNA]</scope>
</reference>
<feature type="transmembrane region" description="Helical" evidence="8">
    <location>
        <begin position="464"/>
        <end position="485"/>
    </location>
</feature>
<proteinExistence type="inferred from homology"/>
<feature type="transmembrane region" description="Helical" evidence="8">
    <location>
        <begin position="102"/>
        <end position="126"/>
    </location>
</feature>
<keyword evidence="6 8" id="KW-1133">Transmembrane helix</keyword>
<dbReference type="PIRSF" id="PIRSF002869">
    <property type="entry name" value="MviN"/>
    <property type="match status" value="1"/>
</dbReference>
<dbReference type="GO" id="GO:0008360">
    <property type="term" value="P:regulation of cell shape"/>
    <property type="evidence" value="ECO:0007669"/>
    <property type="project" value="UniProtKB-UniRule"/>
</dbReference>
<keyword evidence="8 9" id="KW-0961">Cell wall biogenesis/degradation</keyword>
<evidence type="ECO:0000256" key="7">
    <source>
        <dbReference type="ARBA" id="ARBA00023136"/>
    </source>
</evidence>
<dbReference type="GO" id="GO:0071555">
    <property type="term" value="P:cell wall organization"/>
    <property type="evidence" value="ECO:0007669"/>
    <property type="project" value="UniProtKB-UniRule"/>
</dbReference>
<dbReference type="NCBIfam" id="TIGR01695">
    <property type="entry name" value="murJ_mviN"/>
    <property type="match status" value="1"/>
</dbReference>
<evidence type="ECO:0000313" key="11">
    <source>
        <dbReference type="Proteomes" id="UP000034406"/>
    </source>
</evidence>
<dbReference type="GO" id="GO:0034204">
    <property type="term" value="P:lipid translocation"/>
    <property type="evidence" value="ECO:0007669"/>
    <property type="project" value="TreeGrafter"/>
</dbReference>
<feature type="transmembrane region" description="Helical" evidence="8">
    <location>
        <begin position="21"/>
        <end position="47"/>
    </location>
</feature>
<dbReference type="EMBL" id="LBUT01000015">
    <property type="protein sequence ID" value="KKQ69560.1"/>
    <property type="molecule type" value="Genomic_DNA"/>
</dbReference>
<dbReference type="Proteomes" id="UP000034406">
    <property type="component" value="Unassembled WGS sequence"/>
</dbReference>
<dbReference type="CDD" id="cd13123">
    <property type="entry name" value="MATE_MurJ_like"/>
    <property type="match status" value="1"/>
</dbReference>
<comment type="function">
    <text evidence="8 9">Involved in peptidoglycan biosynthesis. Transports lipid-linked peptidoglycan precursors from the inner to the outer leaflet of the cytoplasmic membrane.</text>
</comment>